<evidence type="ECO:0000313" key="2">
    <source>
        <dbReference type="Proteomes" id="UP000274504"/>
    </source>
</evidence>
<gene>
    <name evidence="1" type="ORF">HDID_LOCUS9815</name>
</gene>
<sequence length="54" mass="6296">MTSSKAIDFEWDLSKENVRPLSTGRSVPQLNMVLAFQKSPIFAHWCNKIRKYLL</sequence>
<evidence type="ECO:0000313" key="3">
    <source>
        <dbReference type="WBParaSite" id="HDID_0000981701-mRNA-1"/>
    </source>
</evidence>
<dbReference type="Proteomes" id="UP000274504">
    <property type="component" value="Unassembled WGS sequence"/>
</dbReference>
<accession>A0A0R3SW13</accession>
<protein>
    <submittedName>
        <fullName evidence="1 3">Uncharacterized protein</fullName>
    </submittedName>
</protein>
<reference evidence="3" key="1">
    <citation type="submission" date="2017-02" db="UniProtKB">
        <authorList>
            <consortium name="WormBaseParasite"/>
        </authorList>
    </citation>
    <scope>IDENTIFICATION</scope>
</reference>
<name>A0A0R3SW13_HYMDI</name>
<proteinExistence type="predicted"/>
<dbReference type="WBParaSite" id="HDID_0000981701-mRNA-1">
    <property type="protein sequence ID" value="HDID_0000981701-mRNA-1"/>
    <property type="gene ID" value="HDID_0000981701"/>
</dbReference>
<reference evidence="1 2" key="2">
    <citation type="submission" date="2018-11" db="EMBL/GenBank/DDBJ databases">
        <authorList>
            <consortium name="Pathogen Informatics"/>
        </authorList>
    </citation>
    <scope>NUCLEOTIDE SEQUENCE [LARGE SCALE GENOMIC DNA]</scope>
</reference>
<dbReference type="AlphaFoldDB" id="A0A0R3SW13"/>
<dbReference type="EMBL" id="UYSG01011404">
    <property type="protein sequence ID" value="VDL62234.1"/>
    <property type="molecule type" value="Genomic_DNA"/>
</dbReference>
<organism evidence="3">
    <name type="scientific">Hymenolepis diminuta</name>
    <name type="common">Rat tapeworm</name>
    <dbReference type="NCBI Taxonomy" id="6216"/>
    <lineage>
        <taxon>Eukaryota</taxon>
        <taxon>Metazoa</taxon>
        <taxon>Spiralia</taxon>
        <taxon>Lophotrochozoa</taxon>
        <taxon>Platyhelminthes</taxon>
        <taxon>Cestoda</taxon>
        <taxon>Eucestoda</taxon>
        <taxon>Cyclophyllidea</taxon>
        <taxon>Hymenolepididae</taxon>
        <taxon>Hymenolepis</taxon>
    </lineage>
</organism>
<dbReference type="OrthoDB" id="248495at2759"/>
<evidence type="ECO:0000313" key="1">
    <source>
        <dbReference type="EMBL" id="VDL62234.1"/>
    </source>
</evidence>